<accession>A0ABU2N8P9</accession>
<evidence type="ECO:0000256" key="4">
    <source>
        <dbReference type="ARBA" id="ARBA00023163"/>
    </source>
</evidence>
<dbReference type="EMBL" id="JAVREJ010000007">
    <property type="protein sequence ID" value="MDT0350315.1"/>
    <property type="molecule type" value="Genomic_DNA"/>
</dbReference>
<feature type="domain" description="RNA polymerase sigma factor 70 region 4 type 2" evidence="6">
    <location>
        <begin position="106"/>
        <end position="157"/>
    </location>
</feature>
<comment type="similarity">
    <text evidence="1">Belongs to the sigma-70 factor family. ECF subfamily.</text>
</comment>
<dbReference type="RefSeq" id="WP_311556349.1">
    <property type="nucleotide sequence ID" value="NZ_JAVREJ010000007.1"/>
</dbReference>
<dbReference type="InterPro" id="IPR013249">
    <property type="entry name" value="RNA_pol_sigma70_r4_t2"/>
</dbReference>
<evidence type="ECO:0000313" key="8">
    <source>
        <dbReference type="EMBL" id="MDT0350315.1"/>
    </source>
</evidence>
<sequence>MSRDIERIFRDEFGRVVASLTRRFGDLDVAEEAAGEALLAALERWPVDGVPPNPGGWLTTTAVRRAIDRIRREQQRDAKHQAALMIHDDTPHEPTGAVDDDRLRLLFTCCHPALAPEARVALTLRLLGGLTVAEIAAAFLVPETTMAQRVTRAKAKIKGAHIPYRVPSAADLAERLAAVLTVVYLVFNEGYLASAGDAPIRAELTDEAIRLGRVLRTLLPDEAEIAGLLALMLLIDSRRPSRVADGELVPLPEQDRGGWDRALIAEGHALVRECLDRARRTGRPPGRYQLLAAVNAVHTDAPTWADTDWSQIAALYDQLAAVDPGPVVALNRAVAVAELDGPAVGLAAVDRLGLTAYHAWHATRADLLRRLGRSGEARAAYDAAIAATDNPAERAFLARRRGQLAG</sequence>
<reference evidence="9" key="1">
    <citation type="submission" date="2023-07" db="EMBL/GenBank/DDBJ databases">
        <title>30 novel species of actinomycetes from the DSMZ collection.</title>
        <authorList>
            <person name="Nouioui I."/>
        </authorList>
    </citation>
    <scope>NUCLEOTIDE SEQUENCE [LARGE SCALE GENOMIC DNA]</scope>
    <source>
        <strain evidence="9">DSM 45834</strain>
    </source>
</reference>
<dbReference type="PANTHER" id="PTHR47756:SF2">
    <property type="entry name" value="BLL6612 PROTEIN"/>
    <property type="match status" value="1"/>
</dbReference>
<evidence type="ECO:0000256" key="1">
    <source>
        <dbReference type="ARBA" id="ARBA00010641"/>
    </source>
</evidence>
<dbReference type="SUPFAM" id="SSF88946">
    <property type="entry name" value="Sigma2 domain of RNA polymerase sigma factors"/>
    <property type="match status" value="1"/>
</dbReference>
<proteinExistence type="inferred from homology"/>
<evidence type="ECO:0000256" key="3">
    <source>
        <dbReference type="ARBA" id="ARBA00023082"/>
    </source>
</evidence>
<dbReference type="Gene3D" id="1.10.1740.10">
    <property type="match status" value="1"/>
</dbReference>
<dbReference type="InterPro" id="IPR014284">
    <property type="entry name" value="RNA_pol_sigma-70_dom"/>
</dbReference>
<evidence type="ECO:0000259" key="6">
    <source>
        <dbReference type="Pfam" id="PF08281"/>
    </source>
</evidence>
<name>A0ABU2N8P9_9PSEU</name>
<dbReference type="Gene3D" id="1.10.10.10">
    <property type="entry name" value="Winged helix-like DNA-binding domain superfamily/Winged helix DNA-binding domain"/>
    <property type="match status" value="1"/>
</dbReference>
<evidence type="ECO:0000256" key="2">
    <source>
        <dbReference type="ARBA" id="ARBA00023015"/>
    </source>
</evidence>
<dbReference type="InterPro" id="IPR013324">
    <property type="entry name" value="RNA_pol_sigma_r3/r4-like"/>
</dbReference>
<evidence type="ECO:0000259" key="7">
    <source>
        <dbReference type="Pfam" id="PF20239"/>
    </source>
</evidence>
<dbReference type="InterPro" id="IPR036388">
    <property type="entry name" value="WH-like_DNA-bd_sf"/>
</dbReference>
<dbReference type="InterPro" id="IPR046531">
    <property type="entry name" value="DUF6596"/>
</dbReference>
<keyword evidence="9" id="KW-1185">Reference proteome</keyword>
<gene>
    <name evidence="8" type="ORF">RM445_12355</name>
</gene>
<dbReference type="InterPro" id="IPR013325">
    <property type="entry name" value="RNA_pol_sigma_r2"/>
</dbReference>
<feature type="domain" description="RNA polymerase sigma-70 region 2" evidence="5">
    <location>
        <begin position="14"/>
        <end position="74"/>
    </location>
</feature>
<keyword evidence="2" id="KW-0805">Transcription regulation</keyword>
<protein>
    <submittedName>
        <fullName evidence="8">Sigma-70 family RNA polymerase sigma factor</fullName>
    </submittedName>
</protein>
<dbReference type="PANTHER" id="PTHR47756">
    <property type="entry name" value="BLL6612 PROTEIN-RELATED"/>
    <property type="match status" value="1"/>
</dbReference>
<dbReference type="Pfam" id="PF20239">
    <property type="entry name" value="DUF6596"/>
    <property type="match status" value="1"/>
</dbReference>
<dbReference type="NCBIfam" id="TIGR02937">
    <property type="entry name" value="sigma70-ECF"/>
    <property type="match status" value="1"/>
</dbReference>
<evidence type="ECO:0000313" key="9">
    <source>
        <dbReference type="Proteomes" id="UP001183202"/>
    </source>
</evidence>
<dbReference type="Proteomes" id="UP001183202">
    <property type="component" value="Unassembled WGS sequence"/>
</dbReference>
<dbReference type="InterPro" id="IPR007627">
    <property type="entry name" value="RNA_pol_sigma70_r2"/>
</dbReference>
<evidence type="ECO:0000259" key="5">
    <source>
        <dbReference type="Pfam" id="PF04542"/>
    </source>
</evidence>
<comment type="caution">
    <text evidence="8">The sequence shown here is derived from an EMBL/GenBank/DDBJ whole genome shotgun (WGS) entry which is preliminary data.</text>
</comment>
<keyword evidence="4" id="KW-0804">Transcription</keyword>
<keyword evidence="3" id="KW-0731">Sigma factor</keyword>
<dbReference type="Pfam" id="PF04542">
    <property type="entry name" value="Sigma70_r2"/>
    <property type="match status" value="1"/>
</dbReference>
<dbReference type="Pfam" id="PF08281">
    <property type="entry name" value="Sigma70_r4_2"/>
    <property type="match status" value="1"/>
</dbReference>
<dbReference type="SUPFAM" id="SSF88659">
    <property type="entry name" value="Sigma3 and sigma4 domains of RNA polymerase sigma factors"/>
    <property type="match status" value="1"/>
</dbReference>
<organism evidence="8 9">
    <name type="scientific">Pseudonocardia charpentierae</name>
    <dbReference type="NCBI Taxonomy" id="3075545"/>
    <lineage>
        <taxon>Bacteria</taxon>
        <taxon>Bacillati</taxon>
        <taxon>Actinomycetota</taxon>
        <taxon>Actinomycetes</taxon>
        <taxon>Pseudonocardiales</taxon>
        <taxon>Pseudonocardiaceae</taxon>
        <taxon>Pseudonocardia</taxon>
    </lineage>
</organism>
<feature type="domain" description="DUF6596" evidence="7">
    <location>
        <begin position="175"/>
        <end position="273"/>
    </location>
</feature>